<protein>
    <submittedName>
        <fullName evidence="1">Uncharacterized protein</fullName>
    </submittedName>
</protein>
<proteinExistence type="predicted"/>
<organism evidence="1">
    <name type="scientific">Anguilla anguilla</name>
    <name type="common">European freshwater eel</name>
    <name type="synonym">Muraena anguilla</name>
    <dbReference type="NCBI Taxonomy" id="7936"/>
    <lineage>
        <taxon>Eukaryota</taxon>
        <taxon>Metazoa</taxon>
        <taxon>Chordata</taxon>
        <taxon>Craniata</taxon>
        <taxon>Vertebrata</taxon>
        <taxon>Euteleostomi</taxon>
        <taxon>Actinopterygii</taxon>
        <taxon>Neopterygii</taxon>
        <taxon>Teleostei</taxon>
        <taxon>Anguilliformes</taxon>
        <taxon>Anguillidae</taxon>
        <taxon>Anguilla</taxon>
    </lineage>
</organism>
<reference evidence="1" key="2">
    <citation type="journal article" date="2015" name="Fish Shellfish Immunol.">
        <title>Early steps in the European eel (Anguilla anguilla)-Vibrio vulnificus interaction in the gills: Role of the RtxA13 toxin.</title>
        <authorList>
            <person name="Callol A."/>
            <person name="Pajuelo D."/>
            <person name="Ebbesson L."/>
            <person name="Teles M."/>
            <person name="MacKenzie S."/>
            <person name="Amaro C."/>
        </authorList>
    </citation>
    <scope>NUCLEOTIDE SEQUENCE</scope>
</reference>
<name>A0A0E9UK57_ANGAN</name>
<dbReference type="AlphaFoldDB" id="A0A0E9UK57"/>
<accession>A0A0E9UK57</accession>
<dbReference type="EMBL" id="GBXM01042922">
    <property type="protein sequence ID" value="JAH65655.1"/>
    <property type="molecule type" value="Transcribed_RNA"/>
</dbReference>
<sequence>MRNSFPHPTFPRLLIVLKSMRYKIQHSNAL</sequence>
<reference evidence="1" key="1">
    <citation type="submission" date="2014-11" db="EMBL/GenBank/DDBJ databases">
        <authorList>
            <person name="Amaro Gonzalez C."/>
        </authorList>
    </citation>
    <scope>NUCLEOTIDE SEQUENCE</scope>
</reference>
<evidence type="ECO:0000313" key="1">
    <source>
        <dbReference type="EMBL" id="JAH65655.1"/>
    </source>
</evidence>